<dbReference type="AlphaFoldDB" id="C5J7E8"/>
<protein>
    <recommendedName>
        <fullName evidence="8">Valine--tRNA ligase</fullName>
        <ecNumber evidence="8">6.1.1.9</ecNumber>
    </recommendedName>
    <alternativeName>
        <fullName evidence="8">Valyl-tRNA synthetase</fullName>
        <shortName evidence="8">ValRS</shortName>
    </alternativeName>
</protein>
<dbReference type="PANTHER" id="PTHR11946">
    <property type="entry name" value="VALYL-TRNA SYNTHETASES"/>
    <property type="match status" value="1"/>
</dbReference>
<dbReference type="Pfam" id="PF10458">
    <property type="entry name" value="Val_tRNA-synt_C"/>
    <property type="match status" value="1"/>
</dbReference>
<dbReference type="EC" id="6.1.1.9" evidence="8"/>
<evidence type="ECO:0000256" key="3">
    <source>
        <dbReference type="ARBA" id="ARBA00022741"/>
    </source>
</evidence>
<dbReference type="InterPro" id="IPR033705">
    <property type="entry name" value="Anticodon_Ia_Val"/>
</dbReference>
<dbReference type="InterPro" id="IPR002303">
    <property type="entry name" value="Valyl-tRNA_ligase"/>
</dbReference>
<proteinExistence type="inferred from homology"/>
<comment type="subunit">
    <text evidence="8">Monomer.</text>
</comment>
<dbReference type="Pfam" id="PF08264">
    <property type="entry name" value="Anticodon_1"/>
    <property type="match status" value="1"/>
</dbReference>
<dbReference type="GO" id="GO:0005524">
    <property type="term" value="F:ATP binding"/>
    <property type="evidence" value="ECO:0007669"/>
    <property type="project" value="UniProtKB-UniRule"/>
</dbReference>
<feature type="domain" description="Methionyl/Valyl/Leucyl/Isoleucyl-tRNA synthetase anticodon-binding" evidence="10">
    <location>
        <begin position="586"/>
        <end position="715"/>
    </location>
</feature>
<keyword evidence="13" id="KW-1185">Reference proteome</keyword>
<keyword evidence="6 8" id="KW-0030">Aminoacyl-tRNA synthetase</keyword>
<dbReference type="SUPFAM" id="SSF47323">
    <property type="entry name" value="Anticodon-binding domain of a subclass of class I aminoacyl-tRNA synthetases"/>
    <property type="match status" value="1"/>
</dbReference>
<dbReference type="PRINTS" id="PR00986">
    <property type="entry name" value="TRNASYNTHVAL"/>
</dbReference>
<dbReference type="NCBIfam" id="TIGR00422">
    <property type="entry name" value="valS"/>
    <property type="match status" value="1"/>
</dbReference>
<dbReference type="Gene3D" id="1.10.287.380">
    <property type="entry name" value="Valyl-tRNA synthetase, C-terminal domain"/>
    <property type="match status" value="1"/>
</dbReference>
<dbReference type="InterPro" id="IPR001412">
    <property type="entry name" value="aa-tRNA-synth_I_CS"/>
</dbReference>
<dbReference type="InterPro" id="IPR009080">
    <property type="entry name" value="tRNAsynth_Ia_anticodon-bd"/>
</dbReference>
<evidence type="ECO:0000313" key="13">
    <source>
        <dbReference type="Proteomes" id="UP000001491"/>
    </source>
</evidence>
<dbReference type="InterPro" id="IPR009008">
    <property type="entry name" value="Val/Leu/Ile-tRNA-synth_edit"/>
</dbReference>
<keyword evidence="2 8" id="KW-0436">Ligase</keyword>
<comment type="function">
    <text evidence="8">Catalyzes the attachment of valine to tRNA(Val). As ValRS can inadvertently accommodate and process structurally similar amino acids such as threonine, to avoid such errors, it has a 'posttransfer' editing activity that hydrolyzes mischarged Thr-tRNA(Val) in a tRNA-dependent manner.</text>
</comment>
<keyword evidence="5 8" id="KW-0648">Protein biosynthesis</keyword>
<dbReference type="GO" id="GO:0004832">
    <property type="term" value="F:valine-tRNA ligase activity"/>
    <property type="evidence" value="ECO:0007669"/>
    <property type="project" value="UniProtKB-UniRule"/>
</dbReference>
<feature type="coiled-coil region" evidence="8">
    <location>
        <begin position="767"/>
        <end position="822"/>
    </location>
</feature>
<dbReference type="CDD" id="cd07962">
    <property type="entry name" value="Anticodon_Ia_Val"/>
    <property type="match status" value="1"/>
</dbReference>
<dbReference type="GO" id="GO:0006438">
    <property type="term" value="P:valyl-tRNA aminoacylation"/>
    <property type="evidence" value="ECO:0007669"/>
    <property type="project" value="UniProtKB-UniRule"/>
</dbReference>
<dbReference type="CDD" id="cd00817">
    <property type="entry name" value="ValRS_core"/>
    <property type="match status" value="1"/>
</dbReference>
<reference evidence="13" key="1">
    <citation type="journal article" date="2009" name="BMC Bioinformatics">
        <title>The Mycoplasma conjunctivae genome sequencing, annotation and analysis.</title>
        <authorList>
            <person name="Calderon-Copete S.P."/>
            <person name="Wigger G."/>
            <person name="Wunderlin C."/>
            <person name="Schmidheini T."/>
            <person name="Frey J."/>
            <person name="Quail M.A."/>
            <person name="Falquet L."/>
        </authorList>
    </citation>
    <scope>NUCLEOTIDE SEQUENCE [LARGE SCALE GENOMIC DNA]</scope>
    <source>
        <strain evidence="13">ATCC 25834 / NCTC 10147 / HRC/581</strain>
    </source>
</reference>
<organism evidence="12 13">
    <name type="scientific">Mesomycoplasma conjunctivae (strain ATCC 25834 / NCTC 10147 / HRC/581)</name>
    <name type="common">Mycoplasma conjunctivae</name>
    <dbReference type="NCBI Taxonomy" id="572263"/>
    <lineage>
        <taxon>Bacteria</taxon>
        <taxon>Bacillati</taxon>
        <taxon>Mycoplasmatota</taxon>
        <taxon>Mycoplasmoidales</taxon>
        <taxon>Metamycoplasmataceae</taxon>
        <taxon>Mesomycoplasma</taxon>
    </lineage>
</organism>
<dbReference type="eggNOG" id="COG0525">
    <property type="taxonomic scope" value="Bacteria"/>
</dbReference>
<dbReference type="PANTHER" id="PTHR11946:SF93">
    <property type="entry name" value="VALINE--TRNA LIGASE, CHLOROPLASTIC_MITOCHONDRIAL 2"/>
    <property type="match status" value="1"/>
</dbReference>
<evidence type="ECO:0000256" key="5">
    <source>
        <dbReference type="ARBA" id="ARBA00022917"/>
    </source>
</evidence>
<dbReference type="Gene3D" id="3.40.50.620">
    <property type="entry name" value="HUPs"/>
    <property type="match status" value="3"/>
</dbReference>
<evidence type="ECO:0000256" key="7">
    <source>
        <dbReference type="ARBA" id="ARBA00047552"/>
    </source>
</evidence>
<feature type="short sequence motif" description="'HIGH' region" evidence="8">
    <location>
        <begin position="41"/>
        <end position="51"/>
    </location>
</feature>
<feature type="domain" description="Aminoacyl-tRNA synthetase class Ia" evidence="9">
    <location>
        <begin position="427"/>
        <end position="551"/>
    </location>
</feature>
<dbReference type="GO" id="GO:0002161">
    <property type="term" value="F:aminoacyl-tRNA deacylase activity"/>
    <property type="evidence" value="ECO:0007669"/>
    <property type="project" value="InterPro"/>
</dbReference>
<dbReference type="HAMAP" id="MF_02004">
    <property type="entry name" value="Val_tRNA_synth_type1"/>
    <property type="match status" value="1"/>
</dbReference>
<keyword evidence="3 8" id="KW-0547">Nucleotide-binding</keyword>
<evidence type="ECO:0000256" key="2">
    <source>
        <dbReference type="ARBA" id="ARBA00022598"/>
    </source>
</evidence>
<evidence type="ECO:0000313" key="12">
    <source>
        <dbReference type="EMBL" id="CAT05411.1"/>
    </source>
</evidence>
<dbReference type="HOGENOM" id="CLU_001493_0_2_14"/>
<evidence type="ECO:0000259" key="11">
    <source>
        <dbReference type="Pfam" id="PF10458"/>
    </source>
</evidence>
<comment type="catalytic activity">
    <reaction evidence="7 8">
        <text>tRNA(Val) + L-valine + ATP = L-valyl-tRNA(Val) + AMP + diphosphate</text>
        <dbReference type="Rhea" id="RHEA:10704"/>
        <dbReference type="Rhea" id="RHEA-COMP:9672"/>
        <dbReference type="Rhea" id="RHEA-COMP:9708"/>
        <dbReference type="ChEBI" id="CHEBI:30616"/>
        <dbReference type="ChEBI" id="CHEBI:33019"/>
        <dbReference type="ChEBI" id="CHEBI:57762"/>
        <dbReference type="ChEBI" id="CHEBI:78442"/>
        <dbReference type="ChEBI" id="CHEBI:78537"/>
        <dbReference type="ChEBI" id="CHEBI:456215"/>
        <dbReference type="EC" id="6.1.1.9"/>
    </reaction>
</comment>
<accession>C5J7E8</accession>
<dbReference type="InterPro" id="IPR037118">
    <property type="entry name" value="Val-tRNA_synth_C_sf"/>
</dbReference>
<name>C5J7E8_MESCH</name>
<dbReference type="PROSITE" id="PS00178">
    <property type="entry name" value="AA_TRNA_LIGASE_I"/>
    <property type="match status" value="1"/>
</dbReference>
<evidence type="ECO:0000256" key="4">
    <source>
        <dbReference type="ARBA" id="ARBA00022840"/>
    </source>
</evidence>
<comment type="subcellular location">
    <subcellularLocation>
        <location evidence="8">Cytoplasm</location>
    </subcellularLocation>
</comment>
<evidence type="ECO:0000256" key="8">
    <source>
        <dbReference type="HAMAP-Rule" id="MF_02004"/>
    </source>
</evidence>
<dbReference type="SUPFAM" id="SSF50677">
    <property type="entry name" value="ValRS/IleRS/LeuRS editing domain"/>
    <property type="match status" value="1"/>
</dbReference>
<keyword evidence="8" id="KW-0175">Coiled coil</keyword>
<dbReference type="Proteomes" id="UP000001491">
    <property type="component" value="Chromosome"/>
</dbReference>
<dbReference type="InterPro" id="IPR013155">
    <property type="entry name" value="M/V/L/I-tRNA-synth_anticd-bd"/>
</dbReference>
<keyword evidence="4 8" id="KW-0067">ATP-binding</keyword>
<comment type="domain">
    <text evidence="8">ValRS has two distinct active sites: one for aminoacylation and one for editing. The misactivated threonine is translocated from the active site to the editing site.</text>
</comment>
<feature type="domain" description="Valyl-tRNA synthetase tRNA-binding arm" evidence="11">
    <location>
        <begin position="765"/>
        <end position="816"/>
    </location>
</feature>
<keyword evidence="1 8" id="KW-0963">Cytoplasm</keyword>
<feature type="binding site" evidence="8">
    <location>
        <position position="514"/>
    </location>
    <ligand>
        <name>ATP</name>
        <dbReference type="ChEBI" id="CHEBI:30616"/>
    </ligand>
</feature>
<comment type="domain">
    <text evidence="8">The C-terminal coiled-coil domain is crucial for aminoacylation activity.</text>
</comment>
<evidence type="ECO:0000256" key="6">
    <source>
        <dbReference type="ARBA" id="ARBA00023146"/>
    </source>
</evidence>
<dbReference type="SUPFAM" id="SSF52374">
    <property type="entry name" value="Nucleotidylyl transferase"/>
    <property type="match status" value="1"/>
</dbReference>
<dbReference type="InterPro" id="IPR019499">
    <property type="entry name" value="Val-tRNA_synth_tRNA-bd"/>
</dbReference>
<feature type="domain" description="Aminoacyl-tRNA synthetase class Ia" evidence="9">
    <location>
        <begin position="14"/>
        <end position="423"/>
    </location>
</feature>
<dbReference type="Pfam" id="PF00133">
    <property type="entry name" value="tRNA-synt_1"/>
    <property type="match status" value="2"/>
</dbReference>
<evidence type="ECO:0000256" key="1">
    <source>
        <dbReference type="ARBA" id="ARBA00022490"/>
    </source>
</evidence>
<dbReference type="InterPro" id="IPR014729">
    <property type="entry name" value="Rossmann-like_a/b/a_fold"/>
</dbReference>
<dbReference type="GO" id="GO:0005829">
    <property type="term" value="C:cytosol"/>
    <property type="evidence" value="ECO:0007669"/>
    <property type="project" value="TreeGrafter"/>
</dbReference>
<dbReference type="NCBIfam" id="NF004349">
    <property type="entry name" value="PRK05729.1"/>
    <property type="match status" value="1"/>
</dbReference>
<evidence type="ECO:0000259" key="9">
    <source>
        <dbReference type="Pfam" id="PF00133"/>
    </source>
</evidence>
<sequence>MKNKYNHIEVEKDINQKWIEKKYFKASDNPKKPFCIITPPPNVTGQLHLGHAWNTYLQDTIIRYKKIRNFDVFLLPAVDHAGIATQAKVEEKINKEGIKKEDLGLEKFLELCYQWKDEQYQKIIKQWGKLGIAYDYSKERFTLDEGAKEAVSDFFIHLYKQNLLYKGNRAINWDIKFQTAISNVEVINKSIEQKMYYLKYFIEDSDQFLEIATTRIETIASDAAVAVNPKDTRYLKFVGKKVINPLTKKAIPVITDDYVDIKFGSGAMKVSSHSMADFDILEKNNLESPESIDNEGKLTHIVTGFVGLDRFEARAKIALKMKEEGLLIKEENIISNVGFSQRSDEIIEILRKPQWFVSMKKLASDMLAHLSSKDKVLFYPKNFEKNIQKWMKNIHDWTISRQLWWGHQMPVWYKDDEIKVQKESPGKNWIQENDVLDTWFSSGISPFVFLGWPQNQEFMQKYYPTSLLVTGWDIIFFWVARMYFSSLNVIKQKPFERVLIHGLIRDIQGRKMSKSLGNGIDPMEIIDKYGSDVLRQTLIFNSTPGQDIRFSLEKLNPGWALNNKLWNISKYIGSLSYKKTKASQIDDWIENKVHNLNKKINKYMRTYNFSIIGKEIQNFIYNDFSSWYIELIKIDGNGYHPRRILKKILIILHPFLPFLTDYLFSNIFQEELLENRAPRLKAKKNTVEVDEIIEIVTNIRQFREKYQISKKETIKYCILNKELKESQIALINKLSFAQWENNKSVVVKSNNFEISILLTDKIKQQESEKINNEIIFIKKEIERAQKILSNPGFINKAPKHKIEEEEDKLNKYKEKLNFYLKKI</sequence>
<gene>
    <name evidence="8 12" type="primary">valS</name>
    <name evidence="12" type="ordered locus">MCJ_007290</name>
</gene>
<comment type="similarity">
    <text evidence="8">Belongs to the class-I aminoacyl-tRNA synthetase family. ValS type 1 subfamily.</text>
</comment>
<evidence type="ECO:0000259" key="10">
    <source>
        <dbReference type="Pfam" id="PF08264"/>
    </source>
</evidence>
<dbReference type="KEGG" id="mco:MCJ_007290"/>
<dbReference type="InterPro" id="IPR002300">
    <property type="entry name" value="aa-tRNA-synth_Ia"/>
</dbReference>
<feature type="short sequence motif" description="'KMSKS' region" evidence="8">
    <location>
        <begin position="511"/>
        <end position="515"/>
    </location>
</feature>
<dbReference type="Gene3D" id="1.10.730.10">
    <property type="entry name" value="Isoleucyl-tRNA Synthetase, Domain 1"/>
    <property type="match status" value="1"/>
</dbReference>
<dbReference type="EMBL" id="FM864216">
    <property type="protein sequence ID" value="CAT05411.1"/>
    <property type="molecule type" value="Genomic_DNA"/>
</dbReference>